<accession>A0AAD7R245</accession>
<comment type="caution">
    <text evidence="2">The sequence shown here is derived from an EMBL/GenBank/DDBJ whole genome shotgun (WGS) entry which is preliminary data.</text>
</comment>
<sequence>MCECVVCVSVWCVCVCVVCVCVCVCVCAHPVLALEQAAVLQVVLDDDVGHGVEDELHVLGVGGAGEVCVDLLCVLLLVQVLKLGLDVAGRLVVLIGS</sequence>
<feature type="signal peptide" evidence="1">
    <location>
        <begin position="1"/>
        <end position="33"/>
    </location>
</feature>
<dbReference type="AlphaFoldDB" id="A0AAD7R245"/>
<evidence type="ECO:0008006" key="4">
    <source>
        <dbReference type="Google" id="ProtNLM"/>
    </source>
</evidence>
<evidence type="ECO:0000313" key="3">
    <source>
        <dbReference type="Proteomes" id="UP001221898"/>
    </source>
</evidence>
<evidence type="ECO:0000256" key="1">
    <source>
        <dbReference type="SAM" id="SignalP"/>
    </source>
</evidence>
<keyword evidence="1" id="KW-0732">Signal</keyword>
<dbReference type="Proteomes" id="UP001221898">
    <property type="component" value="Unassembled WGS sequence"/>
</dbReference>
<keyword evidence="3" id="KW-1185">Reference proteome</keyword>
<name>A0AAD7R245_9TELE</name>
<feature type="chain" id="PRO_5042110489" description="Secreted protein" evidence="1">
    <location>
        <begin position="34"/>
        <end position="97"/>
    </location>
</feature>
<protein>
    <recommendedName>
        <fullName evidence="4">Secreted protein</fullName>
    </recommendedName>
</protein>
<dbReference type="EMBL" id="JAINUG010003048">
    <property type="protein sequence ID" value="KAJ8344589.1"/>
    <property type="molecule type" value="Genomic_DNA"/>
</dbReference>
<evidence type="ECO:0000313" key="2">
    <source>
        <dbReference type="EMBL" id="KAJ8344589.1"/>
    </source>
</evidence>
<reference evidence="2" key="1">
    <citation type="journal article" date="2023" name="Science">
        <title>Genome structures resolve the early diversification of teleost fishes.</title>
        <authorList>
            <person name="Parey E."/>
            <person name="Louis A."/>
            <person name="Montfort J."/>
            <person name="Bouchez O."/>
            <person name="Roques C."/>
            <person name="Iampietro C."/>
            <person name="Lluch J."/>
            <person name="Castinel A."/>
            <person name="Donnadieu C."/>
            <person name="Desvignes T."/>
            <person name="Floi Bucao C."/>
            <person name="Jouanno E."/>
            <person name="Wen M."/>
            <person name="Mejri S."/>
            <person name="Dirks R."/>
            <person name="Jansen H."/>
            <person name="Henkel C."/>
            <person name="Chen W.J."/>
            <person name="Zahm M."/>
            <person name="Cabau C."/>
            <person name="Klopp C."/>
            <person name="Thompson A.W."/>
            <person name="Robinson-Rechavi M."/>
            <person name="Braasch I."/>
            <person name="Lecointre G."/>
            <person name="Bobe J."/>
            <person name="Postlethwait J.H."/>
            <person name="Berthelot C."/>
            <person name="Roest Crollius H."/>
            <person name="Guiguen Y."/>
        </authorList>
    </citation>
    <scope>NUCLEOTIDE SEQUENCE</scope>
    <source>
        <strain evidence="2">NC1722</strain>
    </source>
</reference>
<gene>
    <name evidence="2" type="ORF">AAFF_G00232430</name>
</gene>
<proteinExistence type="predicted"/>
<organism evidence="2 3">
    <name type="scientific">Aldrovandia affinis</name>
    <dbReference type="NCBI Taxonomy" id="143900"/>
    <lineage>
        <taxon>Eukaryota</taxon>
        <taxon>Metazoa</taxon>
        <taxon>Chordata</taxon>
        <taxon>Craniata</taxon>
        <taxon>Vertebrata</taxon>
        <taxon>Euteleostomi</taxon>
        <taxon>Actinopterygii</taxon>
        <taxon>Neopterygii</taxon>
        <taxon>Teleostei</taxon>
        <taxon>Notacanthiformes</taxon>
        <taxon>Halosauridae</taxon>
        <taxon>Aldrovandia</taxon>
    </lineage>
</organism>